<dbReference type="GO" id="GO:0016363">
    <property type="term" value="C:nuclear matrix"/>
    <property type="evidence" value="ECO:0007669"/>
    <property type="project" value="EnsemblFungi"/>
</dbReference>
<keyword evidence="6 9" id="KW-0820">tRNA-binding</keyword>
<dbReference type="SUPFAM" id="SSF48371">
    <property type="entry name" value="ARM repeat"/>
    <property type="match status" value="1"/>
</dbReference>
<dbReference type="EMBL" id="JABWAB010000005">
    <property type="protein sequence ID" value="KAF6051258.1"/>
    <property type="molecule type" value="Genomic_DNA"/>
</dbReference>
<name>A0A8X7NIW5_CANPA</name>
<evidence type="ECO:0000256" key="3">
    <source>
        <dbReference type="ARBA" id="ARBA00018928"/>
    </source>
</evidence>
<dbReference type="InterPro" id="IPR045546">
    <property type="entry name" value="Exportin-T_C"/>
</dbReference>
<dbReference type="GO" id="GO:0005643">
    <property type="term" value="C:nuclear pore"/>
    <property type="evidence" value="ECO:0007669"/>
    <property type="project" value="TreeGrafter"/>
</dbReference>
<dbReference type="InterPro" id="IPR013598">
    <property type="entry name" value="Exportin-1/Importin-b-like"/>
</dbReference>
<feature type="domain" description="Exportin-1/Importin-beta-like" evidence="10">
    <location>
        <begin position="100"/>
        <end position="249"/>
    </location>
</feature>
<evidence type="ECO:0000256" key="7">
    <source>
        <dbReference type="ARBA" id="ARBA00022884"/>
    </source>
</evidence>
<keyword evidence="5 9" id="KW-0963">Cytoplasm</keyword>
<evidence type="ECO:0000256" key="6">
    <source>
        <dbReference type="ARBA" id="ARBA00022555"/>
    </source>
</evidence>
<sequence length="993" mass="114264">MEGQIINAIQIALSGSSDQKLQLQAYEFLNEVKATKDGYNTALDLISKSTTSEVNSELKFFLYQVIEENVENLTRDECHQLCQTVLRVLSEFVSNDIKDPTYLRNKFAQIHAKTFTSVYIDIYPNYINDLLKLTASGNQLAIDYYTRILVNIHSEIGDKYIARSQAWTERNAVIKDALRDKNMNDLVSSWFKILTDGGHCEEILENTLIVIGSYVDWMDIALFVTPQCINTVVGYLTREQERKTTCNTLIHILSKKMPPEDKLELISLLNLTNIISSIQLAGDVEFEEQVAKLSNQIGEELLYVLGNEPSLVNQINEHLYTLWPIILTFLSHEYDDVSQNVFPFIQMFLSACKKNTSLYSVELLSTLLNKIILKMKYDADDEDGDDYDDDDDSERQFIEFRARLKLFQDQIAGLSPDLYIEAIPVVINESLFEGDKSWNKLELGLFELSNFSESLKMNLINVPKNKVNESKPYMIFQEFLIKLIDSSFILEVNHPHIQSSFFELVVKHYSFLNSHENRRDLVLRILEIFTSPLGLFNNNEKVRLRSWYLFFRFMKLTKPKLDNEQLIEQIVMKLKPLLVIKAELPTRDEDDDVVENGNFNNQQYLFETIGLIISLVPHEYTPVKVKLVESVFQPIFSDLEKCISIQDKEPIIVLQAHHSLMALGTIVRGYDYESNLKFPPEIVEKVNNAAQVVLITLENFSKFETIRDASRFAFARFVPLLSSSVISGHLTKLITIIWSSPNLKINEISDFMSFLGQIGHTYKSDDNIYQLLNNFFTPLFSKVFQTLDQQVAEDENLRPDIIRDKILLKKSLLNFLNSIITNHLSSLLVTETNKNEFATIVSKLFEYAYDLSDTSASKLAIVQLINLVNVFGDGGKITDEKDLYGQSLPPIEGVDEFLMEKVVQLSFELPFQRQEFVLADAQYRLIAQDIAMLLKTYQQKKKESFIKFLSAYLTNMGLSQDLLNDFCTNLINLDIKDFKKYFVTFVNQMKGSK</sequence>
<organism evidence="12 13">
    <name type="scientific">Candida parapsilosis</name>
    <name type="common">Yeast</name>
    <dbReference type="NCBI Taxonomy" id="5480"/>
    <lineage>
        <taxon>Eukaryota</taxon>
        <taxon>Fungi</taxon>
        <taxon>Dikarya</taxon>
        <taxon>Ascomycota</taxon>
        <taxon>Saccharomycotina</taxon>
        <taxon>Pichiomycetes</taxon>
        <taxon>Debaryomycetaceae</taxon>
        <taxon>Candida/Lodderomyces clade</taxon>
        <taxon>Candida</taxon>
    </lineage>
</organism>
<reference evidence="12" key="1">
    <citation type="submission" date="2020-03" db="EMBL/GenBank/DDBJ databases">
        <title>FDA dAtabase for Regulatory Grade micrObial Sequences (FDA-ARGOS): Supporting development and validation of Infectious Disease Dx tests.</title>
        <authorList>
            <person name="Campos J."/>
            <person name="Goldberg B."/>
            <person name="Tallon L."/>
            <person name="Sadzewicz L."/>
            <person name="Vavikolanu K."/>
            <person name="Mehta A."/>
            <person name="Aluvathingal J."/>
            <person name="Nadendla S."/>
            <person name="Nandy P."/>
            <person name="Geyer C."/>
            <person name="Yan Y."/>
            <person name="Sichtig H."/>
        </authorList>
    </citation>
    <scope>NUCLEOTIDE SEQUENCE [LARGE SCALE GENOMIC DNA]</scope>
    <source>
        <strain evidence="12">FDAARGOS_652</strain>
    </source>
</reference>
<evidence type="ECO:0000256" key="8">
    <source>
        <dbReference type="ARBA" id="ARBA00023242"/>
    </source>
</evidence>
<evidence type="ECO:0000256" key="9">
    <source>
        <dbReference type="RuleBase" id="RU366037"/>
    </source>
</evidence>
<keyword evidence="8 9" id="KW-0539">Nucleus</keyword>
<dbReference type="AlphaFoldDB" id="A0A8X7NIW5"/>
<evidence type="ECO:0000256" key="1">
    <source>
        <dbReference type="ARBA" id="ARBA00004496"/>
    </source>
</evidence>
<dbReference type="GO" id="GO:0071528">
    <property type="term" value="P:tRNA re-export from nucleus"/>
    <property type="evidence" value="ECO:0007669"/>
    <property type="project" value="UniProtKB-UniRule"/>
</dbReference>
<dbReference type="Proteomes" id="UP000590412">
    <property type="component" value="Unassembled WGS sequence"/>
</dbReference>
<proteinExistence type="inferred from homology"/>
<comment type="caution">
    <text evidence="12">The sequence shown here is derived from an EMBL/GenBank/DDBJ whole genome shotgun (WGS) entry which is preliminary data.</text>
</comment>
<dbReference type="GO" id="GO:0005737">
    <property type="term" value="C:cytoplasm"/>
    <property type="evidence" value="ECO:0007669"/>
    <property type="project" value="UniProtKB-SubCell"/>
</dbReference>
<dbReference type="Gene3D" id="1.25.10.10">
    <property type="entry name" value="Leucine-rich Repeat Variant"/>
    <property type="match status" value="1"/>
</dbReference>
<dbReference type="InterPro" id="IPR016024">
    <property type="entry name" value="ARM-type_fold"/>
</dbReference>
<evidence type="ECO:0000313" key="13">
    <source>
        <dbReference type="Proteomes" id="UP000590412"/>
    </source>
</evidence>
<dbReference type="GO" id="GO:0000049">
    <property type="term" value="F:tRNA binding"/>
    <property type="evidence" value="ECO:0007669"/>
    <property type="project" value="UniProtKB-UniRule"/>
</dbReference>
<comment type="similarity">
    <text evidence="2 9">Belongs to the exportin family.</text>
</comment>
<comment type="subcellular location">
    <subcellularLocation>
        <location evidence="1 9">Cytoplasm</location>
    </subcellularLocation>
    <subcellularLocation>
        <location evidence="9">Nucleus</location>
    </subcellularLocation>
    <text evidence="9">Shuttles between the nucleus and the cytoplasm.</text>
</comment>
<evidence type="ECO:0000313" key="12">
    <source>
        <dbReference type="EMBL" id="KAF6051258.1"/>
    </source>
</evidence>
<evidence type="ECO:0000256" key="5">
    <source>
        <dbReference type="ARBA" id="ARBA00022490"/>
    </source>
</evidence>
<dbReference type="Pfam" id="PF08389">
    <property type="entry name" value="Xpo1"/>
    <property type="match status" value="1"/>
</dbReference>
<dbReference type="GO" id="GO:0031267">
    <property type="term" value="F:small GTPase binding"/>
    <property type="evidence" value="ECO:0007669"/>
    <property type="project" value="EnsemblFungi"/>
</dbReference>
<protein>
    <recommendedName>
        <fullName evidence="3 9">Exportin-T</fullName>
    </recommendedName>
    <alternativeName>
        <fullName evidence="9">Exportin(tRNA)</fullName>
    </alternativeName>
    <alternativeName>
        <fullName evidence="9">tRNA exportin</fullName>
    </alternativeName>
</protein>
<accession>A0A8X7NIW5</accession>
<evidence type="ECO:0000259" key="10">
    <source>
        <dbReference type="Pfam" id="PF08389"/>
    </source>
</evidence>
<dbReference type="OrthoDB" id="26399at2759"/>
<gene>
    <name evidence="12" type="ORF">FOB60_003926</name>
</gene>
<dbReference type="InterPro" id="IPR040017">
    <property type="entry name" value="XPOT"/>
</dbReference>
<dbReference type="Pfam" id="PF19282">
    <property type="entry name" value="Exportin-T"/>
    <property type="match status" value="1"/>
</dbReference>
<keyword evidence="4 9" id="KW-0813">Transport</keyword>
<evidence type="ECO:0000256" key="2">
    <source>
        <dbReference type="ARBA" id="ARBA00009466"/>
    </source>
</evidence>
<feature type="domain" description="Exportin-T C-terminal" evidence="11">
    <location>
        <begin position="314"/>
        <end position="989"/>
    </location>
</feature>
<comment type="function">
    <text evidence="9">tRNA nucleus export receptor which facilitates tRNA translocation across the nuclear pore complex.</text>
</comment>
<evidence type="ECO:0000256" key="4">
    <source>
        <dbReference type="ARBA" id="ARBA00022448"/>
    </source>
</evidence>
<evidence type="ECO:0000259" key="11">
    <source>
        <dbReference type="Pfam" id="PF19282"/>
    </source>
</evidence>
<dbReference type="PANTHER" id="PTHR15952:SF11">
    <property type="entry name" value="EXPORTIN-T"/>
    <property type="match status" value="1"/>
</dbReference>
<dbReference type="InterPro" id="IPR011989">
    <property type="entry name" value="ARM-like"/>
</dbReference>
<keyword evidence="7 9" id="KW-0694">RNA-binding</keyword>
<dbReference type="PANTHER" id="PTHR15952">
    <property type="entry name" value="EXPORTIN-T/LOS1"/>
    <property type="match status" value="1"/>
</dbReference>